<keyword evidence="5" id="KW-0067">ATP-binding</keyword>
<evidence type="ECO:0000256" key="4">
    <source>
        <dbReference type="ARBA" id="ARBA00022821"/>
    </source>
</evidence>
<dbReference type="GO" id="GO:0006952">
    <property type="term" value="P:defense response"/>
    <property type="evidence" value="ECO:0007669"/>
    <property type="project" value="UniProtKB-KW"/>
</dbReference>
<dbReference type="KEGG" id="cqi:110707188"/>
<dbReference type="Pfam" id="PF23559">
    <property type="entry name" value="WHD_DRP"/>
    <property type="match status" value="1"/>
</dbReference>
<dbReference type="Gene3D" id="1.10.8.430">
    <property type="entry name" value="Helical domain of apoptotic protease-activating factors"/>
    <property type="match status" value="1"/>
</dbReference>
<dbReference type="Gramene" id="AUR62026092-RA">
    <property type="protein sequence ID" value="AUR62026092-RA:cds"/>
    <property type="gene ID" value="AUR62026092"/>
</dbReference>
<keyword evidence="11" id="KW-1185">Reference proteome</keyword>
<evidence type="ECO:0000256" key="3">
    <source>
        <dbReference type="ARBA" id="ARBA00022741"/>
    </source>
</evidence>
<dbReference type="GO" id="GO:0043531">
    <property type="term" value="F:ADP binding"/>
    <property type="evidence" value="ECO:0007669"/>
    <property type="project" value="InterPro"/>
</dbReference>
<dbReference type="GO" id="GO:0005524">
    <property type="term" value="F:ATP binding"/>
    <property type="evidence" value="ECO:0007669"/>
    <property type="project" value="UniProtKB-KW"/>
</dbReference>
<dbReference type="Gene3D" id="1.20.5.4130">
    <property type="match status" value="1"/>
</dbReference>
<keyword evidence="2" id="KW-0677">Repeat</keyword>
<feature type="domain" description="R13L1/DRL21-like LRR repeat region" evidence="9">
    <location>
        <begin position="690"/>
        <end position="819"/>
    </location>
</feature>
<dbReference type="PANTHER" id="PTHR36766:SF35">
    <property type="entry name" value="DISEASE RESISTANCE PROTEIN RGA3"/>
    <property type="match status" value="1"/>
</dbReference>
<keyword evidence="4" id="KW-0611">Plant defense</keyword>
<dbReference type="InterPro" id="IPR058922">
    <property type="entry name" value="WHD_DRP"/>
</dbReference>
<evidence type="ECO:0000256" key="2">
    <source>
        <dbReference type="ARBA" id="ARBA00022737"/>
    </source>
</evidence>
<dbReference type="InterPro" id="IPR036388">
    <property type="entry name" value="WH-like_DNA-bd_sf"/>
</dbReference>
<dbReference type="Proteomes" id="UP000596660">
    <property type="component" value="Unplaced"/>
</dbReference>
<reference evidence="10" key="1">
    <citation type="journal article" date="2017" name="Nature">
        <title>The genome of Chenopodium quinoa.</title>
        <authorList>
            <person name="Jarvis D.E."/>
            <person name="Ho Y.S."/>
            <person name="Lightfoot D.J."/>
            <person name="Schmoeckel S.M."/>
            <person name="Li B."/>
            <person name="Borm T.J.A."/>
            <person name="Ohyanagi H."/>
            <person name="Mineta K."/>
            <person name="Michell C.T."/>
            <person name="Saber N."/>
            <person name="Kharbatia N.M."/>
            <person name="Rupper R.R."/>
            <person name="Sharp A.R."/>
            <person name="Dally N."/>
            <person name="Boughton B.A."/>
            <person name="Woo Y.H."/>
            <person name="Gao G."/>
            <person name="Schijlen E.G.W.M."/>
            <person name="Guo X."/>
            <person name="Momin A.A."/>
            <person name="Negrao S."/>
            <person name="Al-Babili S."/>
            <person name="Gehring C."/>
            <person name="Roessner U."/>
            <person name="Jung C."/>
            <person name="Murphy K."/>
            <person name="Arold S.T."/>
            <person name="Gojobori T."/>
            <person name="van der Linden C.G."/>
            <person name="van Loo E.N."/>
            <person name="Jellen E.N."/>
            <person name="Maughan P.J."/>
            <person name="Tester M."/>
        </authorList>
    </citation>
    <scope>NUCLEOTIDE SEQUENCE [LARGE SCALE GENOMIC DNA]</scope>
    <source>
        <strain evidence="10">cv. PI 614886</strain>
    </source>
</reference>
<dbReference type="PRINTS" id="PR00364">
    <property type="entry name" value="DISEASERSIST"/>
</dbReference>
<evidence type="ECO:0000259" key="7">
    <source>
        <dbReference type="Pfam" id="PF18052"/>
    </source>
</evidence>
<evidence type="ECO:0000259" key="6">
    <source>
        <dbReference type="Pfam" id="PF00931"/>
    </source>
</evidence>
<evidence type="ECO:0000259" key="9">
    <source>
        <dbReference type="Pfam" id="PF25019"/>
    </source>
</evidence>
<evidence type="ECO:0000313" key="10">
    <source>
        <dbReference type="EnsemblPlants" id="AUR62026092-RA:cds"/>
    </source>
</evidence>
<keyword evidence="1" id="KW-0433">Leucine-rich repeat</keyword>
<dbReference type="RefSeq" id="XP_021740886.1">
    <property type="nucleotide sequence ID" value="XM_021885194.1"/>
</dbReference>
<evidence type="ECO:0000313" key="11">
    <source>
        <dbReference type="Proteomes" id="UP000596660"/>
    </source>
</evidence>
<dbReference type="Pfam" id="PF25019">
    <property type="entry name" value="LRR_R13L1-DRL21"/>
    <property type="match status" value="1"/>
</dbReference>
<dbReference type="Gene3D" id="3.40.50.300">
    <property type="entry name" value="P-loop containing nucleotide triphosphate hydrolases"/>
    <property type="match status" value="1"/>
</dbReference>
<name>A0A803MAH5_CHEQI</name>
<gene>
    <name evidence="10" type="primary">LOC110707188</name>
</gene>
<organism evidence="10 11">
    <name type="scientific">Chenopodium quinoa</name>
    <name type="common">Quinoa</name>
    <dbReference type="NCBI Taxonomy" id="63459"/>
    <lineage>
        <taxon>Eukaryota</taxon>
        <taxon>Viridiplantae</taxon>
        <taxon>Streptophyta</taxon>
        <taxon>Embryophyta</taxon>
        <taxon>Tracheophyta</taxon>
        <taxon>Spermatophyta</taxon>
        <taxon>Magnoliopsida</taxon>
        <taxon>eudicotyledons</taxon>
        <taxon>Gunneridae</taxon>
        <taxon>Pentapetalae</taxon>
        <taxon>Caryophyllales</taxon>
        <taxon>Chenopodiaceae</taxon>
        <taxon>Chenopodioideae</taxon>
        <taxon>Atripliceae</taxon>
        <taxon>Chenopodium</taxon>
    </lineage>
</organism>
<reference evidence="10" key="2">
    <citation type="submission" date="2021-03" db="UniProtKB">
        <authorList>
            <consortium name="EnsemblPlants"/>
        </authorList>
    </citation>
    <scope>IDENTIFICATION</scope>
</reference>
<accession>A0A803MAH5</accession>
<dbReference type="InterPro" id="IPR002182">
    <property type="entry name" value="NB-ARC"/>
</dbReference>
<dbReference type="Pfam" id="PF00931">
    <property type="entry name" value="NB-ARC"/>
    <property type="match status" value="1"/>
</dbReference>
<evidence type="ECO:0000256" key="1">
    <source>
        <dbReference type="ARBA" id="ARBA00022614"/>
    </source>
</evidence>
<feature type="domain" description="NB-ARC" evidence="6">
    <location>
        <begin position="168"/>
        <end position="341"/>
    </location>
</feature>
<dbReference type="SUPFAM" id="SSF52058">
    <property type="entry name" value="L domain-like"/>
    <property type="match status" value="1"/>
</dbReference>
<dbReference type="GO" id="GO:0051707">
    <property type="term" value="P:response to other organism"/>
    <property type="evidence" value="ECO:0007669"/>
    <property type="project" value="UniProtKB-ARBA"/>
</dbReference>
<dbReference type="OrthoDB" id="1690427at2759"/>
<dbReference type="SMR" id="A0A803MAH5"/>
<evidence type="ECO:0000259" key="8">
    <source>
        <dbReference type="Pfam" id="PF23559"/>
    </source>
</evidence>
<dbReference type="Pfam" id="PF18052">
    <property type="entry name" value="Rx_N"/>
    <property type="match status" value="1"/>
</dbReference>
<dbReference type="SUPFAM" id="SSF52540">
    <property type="entry name" value="P-loop containing nucleoside triphosphate hydrolases"/>
    <property type="match status" value="1"/>
</dbReference>
<dbReference type="InterPro" id="IPR056789">
    <property type="entry name" value="LRR_R13L1-DRL21"/>
</dbReference>
<dbReference type="InterPro" id="IPR042197">
    <property type="entry name" value="Apaf_helical"/>
</dbReference>
<dbReference type="PANTHER" id="PTHR36766">
    <property type="entry name" value="PLANT BROAD-SPECTRUM MILDEW RESISTANCE PROTEIN RPW8"/>
    <property type="match status" value="1"/>
</dbReference>
<proteinExistence type="predicted"/>
<dbReference type="Gene3D" id="1.10.10.10">
    <property type="entry name" value="Winged helix-like DNA-binding domain superfamily/Winged helix DNA-binding domain"/>
    <property type="match status" value="1"/>
</dbReference>
<dbReference type="AlphaFoldDB" id="A0A803MAH5"/>
<dbReference type="Gene3D" id="3.80.10.10">
    <property type="entry name" value="Ribonuclease Inhibitor"/>
    <property type="match status" value="3"/>
</dbReference>
<feature type="domain" description="Disease resistance N-terminal" evidence="7">
    <location>
        <begin position="23"/>
        <end position="99"/>
    </location>
</feature>
<dbReference type="InterPro" id="IPR032675">
    <property type="entry name" value="LRR_dom_sf"/>
</dbReference>
<keyword evidence="3" id="KW-0547">Nucleotide-binding</keyword>
<dbReference type="OMA" id="HAAMELC"/>
<sequence>MDIVGTVLSVAQTLLTALQCSELQEILTVFGYKSQLDELRRTVSAVNAVLLDAEAKQDLSHEAQHWLKELKGAVFEADDLLDEFVTLAEQKKLLEAGGSLSKKVCRFFSDNPLGVAYKMSQGVKKIRKKLDAIAYSTRFSFKLDPEPIRRRRPETCSYVDAGDIIGRKDDLEKIIGMMLDSNVQRDVSFLTIVGIGGLGKTALAQLVYNDPRVTSAFPLRLWTCVSDQDQKQLDIKEILCKILASTPGKPDEYSSMDQVQKHLRNKLAGNKYLLVLDDVWSEKCDQWRALAGFLIGGQRGSWIVVTTRSQVTAKFIGDGLTYELQGLSEENSWCLFERMAFGLQSSMPPDDLVKIGLEIVKGCARVPLAIRVVGSLLYGQDKSKWLSLAQIPLANLRESQNDIMPILKLSYHNLESPLKSCFSYCALFPKDYKIGKKKLISLWMAQGYIVPLDEGQSIEDAAEEYISILLRRCFFQDVERDVYGDIVCFKIHDLIHDVAQTITKLEICATDTFGGGVDDNFRHLSVTRSKVARCTLNKSHIRTYLCVGHWKQVVRMEQFFKEALLANCIHLRALDLSHSSIKTLPESIGELLHLRYLDLSWNHRLEVLPKSITKLCNLQTIKLSNCFRFKELPKDLSRLVKLRTLCTFSCAKMTCFPKGMSKLTGLHWLSDFIVGGEGSYSTTKQWFDGLEDLKMMNNIKGCLDIWFKWPKNVIKIDDSRAEGYYLMSKEHLKDLTFHFDHRVVDGDVDTEEARRLMEELQPHSNLRRLEVWGYRGVRMPGWATLLSNLVHILLWNCEELEYLPCLGNLRHLKFLGLKSLPKLEYIKLSSSVFSSTPGSDCAQGVLFFPSLESLELFHLPKLKGWRDDLFLLEDNKSMQLCLSELRIVNCPELTCIPLCLKVKDLQLGNFNKRLKVFDSENSSKSSKLRTVEIDNVVWLNSLSMVAFESLESLRIEGEVESLEEVEEVESLEEVEEVFRNCSFSLENLGFFNCDKLRSISGGLKHLTALKTLLICNCPNVRLSEDGRPWQYLHHSLLSLAFISLPQLVSLPDWMQSLAALEYLCIEDCKRLESIPKWMPKLTSLEELVLLKCSKSLESRCQKDPPGEDWPYVKHIPVIKFQEN</sequence>
<dbReference type="SUPFAM" id="SSF52047">
    <property type="entry name" value="RNI-like"/>
    <property type="match status" value="1"/>
</dbReference>
<dbReference type="FunFam" id="1.10.10.10:FF:000322">
    <property type="entry name" value="Probable disease resistance protein At1g63360"/>
    <property type="match status" value="1"/>
</dbReference>
<dbReference type="GeneID" id="110707188"/>
<dbReference type="InterPro" id="IPR027417">
    <property type="entry name" value="P-loop_NTPase"/>
</dbReference>
<protein>
    <submittedName>
        <fullName evidence="10">Uncharacterized protein</fullName>
    </submittedName>
</protein>
<dbReference type="EnsemblPlants" id="AUR62026092-RA">
    <property type="protein sequence ID" value="AUR62026092-RA:cds"/>
    <property type="gene ID" value="AUR62026092"/>
</dbReference>
<dbReference type="InterPro" id="IPR041118">
    <property type="entry name" value="Rx_N"/>
</dbReference>
<feature type="domain" description="Disease resistance protein winged helix" evidence="8">
    <location>
        <begin position="427"/>
        <end position="499"/>
    </location>
</feature>
<evidence type="ECO:0000256" key="5">
    <source>
        <dbReference type="ARBA" id="ARBA00022840"/>
    </source>
</evidence>